<evidence type="ECO:0000313" key="3">
    <source>
        <dbReference type="Proteomes" id="UP001469553"/>
    </source>
</evidence>
<accession>A0ABV0XS20</accession>
<feature type="region of interest" description="Disordered" evidence="1">
    <location>
        <begin position="1"/>
        <end position="52"/>
    </location>
</feature>
<evidence type="ECO:0000256" key="1">
    <source>
        <dbReference type="SAM" id="MobiDB-lite"/>
    </source>
</evidence>
<evidence type="ECO:0000313" key="2">
    <source>
        <dbReference type="EMBL" id="MEQ2284264.1"/>
    </source>
</evidence>
<dbReference type="Proteomes" id="UP001469553">
    <property type="component" value="Unassembled WGS sequence"/>
</dbReference>
<dbReference type="EMBL" id="JAHRIP010011022">
    <property type="protein sequence ID" value="MEQ2284264.1"/>
    <property type="molecule type" value="Genomic_DNA"/>
</dbReference>
<proteinExistence type="predicted"/>
<sequence>MTHVANRHVESSSSRLSAPRPPPAPPAQAQVPSEEGEANCVKESSQQRPRLYNTEWSSFPGLKEGQWDRINVATAVMCSLAGRQNEPPHPTATEVSCKLTLCSLWMLPSTSLPRTTFPQHGSQELDNDPCCLPEPEERYTGFILKAHLMRAEEKQ</sequence>
<gene>
    <name evidence="2" type="ORF">AMECASPLE_019786</name>
</gene>
<reference evidence="2 3" key="1">
    <citation type="submission" date="2021-06" db="EMBL/GenBank/DDBJ databases">
        <authorList>
            <person name="Palmer J.M."/>
        </authorList>
    </citation>
    <scope>NUCLEOTIDE SEQUENCE [LARGE SCALE GENOMIC DNA]</scope>
    <source>
        <strain evidence="2 3">AS_MEX2019</strain>
        <tissue evidence="2">Muscle</tissue>
    </source>
</reference>
<comment type="caution">
    <text evidence="2">The sequence shown here is derived from an EMBL/GenBank/DDBJ whole genome shotgun (WGS) entry which is preliminary data.</text>
</comment>
<protein>
    <submittedName>
        <fullName evidence="2">Uncharacterized protein</fullName>
    </submittedName>
</protein>
<keyword evidence="3" id="KW-1185">Reference proteome</keyword>
<name>A0ABV0XS20_9TELE</name>
<organism evidence="2 3">
    <name type="scientific">Ameca splendens</name>
    <dbReference type="NCBI Taxonomy" id="208324"/>
    <lineage>
        <taxon>Eukaryota</taxon>
        <taxon>Metazoa</taxon>
        <taxon>Chordata</taxon>
        <taxon>Craniata</taxon>
        <taxon>Vertebrata</taxon>
        <taxon>Euteleostomi</taxon>
        <taxon>Actinopterygii</taxon>
        <taxon>Neopterygii</taxon>
        <taxon>Teleostei</taxon>
        <taxon>Neoteleostei</taxon>
        <taxon>Acanthomorphata</taxon>
        <taxon>Ovalentaria</taxon>
        <taxon>Atherinomorphae</taxon>
        <taxon>Cyprinodontiformes</taxon>
        <taxon>Goodeidae</taxon>
        <taxon>Ameca</taxon>
    </lineage>
</organism>
<feature type="non-terminal residue" evidence="2">
    <location>
        <position position="155"/>
    </location>
</feature>